<dbReference type="SUPFAM" id="SSF51735">
    <property type="entry name" value="NAD(P)-binding Rossmann-fold domains"/>
    <property type="match status" value="1"/>
</dbReference>
<dbReference type="PANTHER" id="PTHR45458:SF1">
    <property type="entry name" value="SHORT CHAIN DEHYDROGENASE"/>
    <property type="match status" value="1"/>
</dbReference>
<organism evidence="1">
    <name type="scientific">uncultured Flavobacteriia bacterium</name>
    <dbReference type="NCBI Taxonomy" id="212695"/>
    <lineage>
        <taxon>Bacteria</taxon>
        <taxon>Pseudomonadati</taxon>
        <taxon>Bacteroidota</taxon>
        <taxon>Flavobacteriia</taxon>
        <taxon>environmental samples</taxon>
    </lineage>
</organism>
<dbReference type="EMBL" id="FO117581">
    <property type="protein sequence ID" value="CCF99496.1"/>
    <property type="molecule type" value="Genomic_DNA"/>
</dbReference>
<protein>
    <submittedName>
        <fullName evidence="1">Short-chain dehydrogenase/reductase family protein</fullName>
    </submittedName>
</protein>
<dbReference type="InterPro" id="IPR052184">
    <property type="entry name" value="SDR_enzymes"/>
</dbReference>
<accession>H6REN5</accession>
<dbReference type="PANTHER" id="PTHR45458">
    <property type="entry name" value="SHORT-CHAIN DEHYDROGENASE/REDUCTASE SDR"/>
    <property type="match status" value="1"/>
</dbReference>
<name>H6REN5_9BACT</name>
<gene>
    <name evidence="1" type="ORF">VIS_S18BIA10014</name>
</gene>
<dbReference type="AlphaFoldDB" id="H6REN5"/>
<dbReference type="InterPro" id="IPR036291">
    <property type="entry name" value="NAD(P)-bd_dom_sf"/>
</dbReference>
<evidence type="ECO:0000313" key="1">
    <source>
        <dbReference type="EMBL" id="CCF99496.1"/>
    </source>
</evidence>
<reference evidence="1" key="2">
    <citation type="submission" date="2012-02" db="EMBL/GenBank/DDBJ databases">
        <authorList>
            <person name="Genoscope - CEA"/>
        </authorList>
    </citation>
    <scope>NUCLEOTIDE SEQUENCE</scope>
</reference>
<proteinExistence type="predicted"/>
<dbReference type="Pfam" id="PF00106">
    <property type="entry name" value="adh_short"/>
    <property type="match status" value="1"/>
</dbReference>
<sequence>MSTYSFEDLKFKLKRRIKNFKIARSVIRINPFFNKLSYRPKIGKFRSYNSNDNILIIGCAGTIGSALAKQFKTKKANVYGTYFKTKPDPNTIPIQNTFQLDIRSSQSIYNLFENIKNKESFFDLIIVATGYFPNSENENKINNKADRINLEKEQQEILNAVNINTIGPYLIFKSLLPLIRESEKGSKYISQFCVLTSSLGTMHNEIYGGLYPYRVSKGALHSIFLGVYCDVRHFRNIGILMAGPGSVKSKMNPFGVTSAEKSAKGIIKNLEFSSNKAKYQFLGLKGKRIPW</sequence>
<dbReference type="Gene3D" id="3.40.50.720">
    <property type="entry name" value="NAD(P)-binding Rossmann-like Domain"/>
    <property type="match status" value="1"/>
</dbReference>
<dbReference type="GO" id="GO:0016616">
    <property type="term" value="F:oxidoreductase activity, acting on the CH-OH group of donors, NAD or NADP as acceptor"/>
    <property type="evidence" value="ECO:0007669"/>
    <property type="project" value="TreeGrafter"/>
</dbReference>
<reference evidence="1" key="1">
    <citation type="journal article" date="2012" name="Environ. Microbiol.">
        <title>Genomic content of uncultured Bacteroidetes from contrasting oceanic provinces in the North Atlantic Ocean.</title>
        <authorList>
            <person name="Gomez-Pereira P.R."/>
            <person name="Schuler M."/>
            <person name="Fuchs B.M."/>
            <person name="Bennke C."/>
            <person name="Teeling H."/>
            <person name="Waldmann J."/>
            <person name="Richter M."/>
            <person name="Barbe V."/>
            <person name="Bataille E."/>
            <person name="Glockner F.O."/>
            <person name="Amann R."/>
        </authorList>
    </citation>
    <scope>NUCLEOTIDE SEQUENCE</scope>
</reference>
<dbReference type="InterPro" id="IPR002347">
    <property type="entry name" value="SDR_fam"/>
</dbReference>